<dbReference type="EMBL" id="JBICYV010000029">
    <property type="protein sequence ID" value="MFG3016401.1"/>
    <property type="molecule type" value="Genomic_DNA"/>
</dbReference>
<dbReference type="RefSeq" id="WP_356160071.1">
    <property type="nucleotide sequence ID" value="NZ_JBEXOF010000055.1"/>
</dbReference>
<organism evidence="2 3">
    <name type="scientific">Streptomyces cinerochromogenes</name>
    <dbReference type="NCBI Taxonomy" id="66422"/>
    <lineage>
        <taxon>Bacteria</taxon>
        <taxon>Bacillati</taxon>
        <taxon>Actinomycetota</taxon>
        <taxon>Actinomycetes</taxon>
        <taxon>Kitasatosporales</taxon>
        <taxon>Streptomycetaceae</taxon>
        <taxon>Streptomyces</taxon>
    </lineage>
</organism>
<dbReference type="PROSITE" id="PS50075">
    <property type="entry name" value="CARRIER"/>
    <property type="match status" value="1"/>
</dbReference>
<reference evidence="2 3" key="1">
    <citation type="submission" date="2024-10" db="EMBL/GenBank/DDBJ databases">
        <title>The Natural Products Discovery Center: Release of the First 8490 Sequenced Strains for Exploring Actinobacteria Biosynthetic Diversity.</title>
        <authorList>
            <person name="Kalkreuter E."/>
            <person name="Kautsar S.A."/>
            <person name="Yang D."/>
            <person name="Bader C.D."/>
            <person name="Teijaro C.N."/>
            <person name="Fluegel L."/>
            <person name="Davis C.M."/>
            <person name="Simpson J.R."/>
            <person name="Lauterbach L."/>
            <person name="Steele A.D."/>
            <person name="Gui C."/>
            <person name="Meng S."/>
            <person name="Li G."/>
            <person name="Viehrig K."/>
            <person name="Ye F."/>
            <person name="Su P."/>
            <person name="Kiefer A.F."/>
            <person name="Nichols A."/>
            <person name="Cepeda A.J."/>
            <person name="Yan W."/>
            <person name="Fan B."/>
            <person name="Jiang Y."/>
            <person name="Adhikari A."/>
            <person name="Zheng C.-J."/>
            <person name="Schuster L."/>
            <person name="Cowan T.M."/>
            <person name="Smanski M.J."/>
            <person name="Chevrette M.G."/>
            <person name="De Carvalho L.P.S."/>
            <person name="Shen B."/>
        </authorList>
    </citation>
    <scope>NUCLEOTIDE SEQUENCE [LARGE SCALE GENOMIC DNA]</scope>
    <source>
        <strain evidence="2 3">NPDC048320</strain>
    </source>
</reference>
<gene>
    <name evidence="2" type="ORF">ACGFZB_39360</name>
</gene>
<feature type="domain" description="Carrier" evidence="1">
    <location>
        <begin position="6"/>
        <end position="80"/>
    </location>
</feature>
<dbReference type="Proteomes" id="UP001604267">
    <property type="component" value="Unassembled WGS sequence"/>
</dbReference>
<evidence type="ECO:0000313" key="3">
    <source>
        <dbReference type="Proteomes" id="UP001604267"/>
    </source>
</evidence>
<comment type="caution">
    <text evidence="2">The sequence shown here is derived from an EMBL/GenBank/DDBJ whole genome shotgun (WGS) entry which is preliminary data.</text>
</comment>
<protein>
    <submittedName>
        <fullName evidence="2">Acyl carrier protein</fullName>
    </submittedName>
</protein>
<dbReference type="InterPro" id="IPR009081">
    <property type="entry name" value="PP-bd_ACP"/>
</dbReference>
<name>A0ABW7BKY9_9ACTN</name>
<dbReference type="Pfam" id="PF00550">
    <property type="entry name" value="PP-binding"/>
    <property type="match status" value="1"/>
</dbReference>
<evidence type="ECO:0000259" key="1">
    <source>
        <dbReference type="PROSITE" id="PS50075"/>
    </source>
</evidence>
<accession>A0ABW7BKY9</accession>
<dbReference type="Gene3D" id="1.10.1200.10">
    <property type="entry name" value="ACP-like"/>
    <property type="match status" value="1"/>
</dbReference>
<evidence type="ECO:0000313" key="2">
    <source>
        <dbReference type="EMBL" id="MFG3016401.1"/>
    </source>
</evidence>
<sequence length="80" mass="8634">MAEITGEVREQVKKIVCDVLEVGPGELDDTTLFHEEFGVDSLAIIEILTVIEDSLGITIDQAETPRMGSLAGIYDVLAEA</sequence>
<proteinExistence type="predicted"/>
<keyword evidence="3" id="KW-1185">Reference proteome</keyword>
<dbReference type="SUPFAM" id="SSF47336">
    <property type="entry name" value="ACP-like"/>
    <property type="match status" value="1"/>
</dbReference>
<dbReference type="InterPro" id="IPR036736">
    <property type="entry name" value="ACP-like_sf"/>
</dbReference>